<feature type="compositionally biased region" description="Low complexity" evidence="3">
    <location>
        <begin position="1451"/>
        <end position="1468"/>
    </location>
</feature>
<dbReference type="SMART" id="SM00212">
    <property type="entry name" value="UBCc"/>
    <property type="match status" value="1"/>
</dbReference>
<feature type="compositionally biased region" description="Gly residues" evidence="3">
    <location>
        <begin position="1501"/>
        <end position="1517"/>
    </location>
</feature>
<dbReference type="InterPro" id="IPR057734">
    <property type="entry name" value="UBE2O-like_SH3-C"/>
</dbReference>
<protein>
    <submittedName>
        <fullName evidence="6">UBIQUITIN_CONJUGAT_2 domain-containing protein</fullName>
    </submittedName>
</protein>
<feature type="domain" description="UBC core" evidence="4">
    <location>
        <begin position="2129"/>
        <end position="2288"/>
    </location>
</feature>
<feature type="compositionally biased region" description="Pro residues" evidence="3">
    <location>
        <begin position="786"/>
        <end position="797"/>
    </location>
</feature>
<feature type="region of interest" description="Disordered" evidence="3">
    <location>
        <begin position="1733"/>
        <end position="1775"/>
    </location>
</feature>
<organism evidence="5 6">
    <name type="scientific">Macrostomum lignano</name>
    <dbReference type="NCBI Taxonomy" id="282301"/>
    <lineage>
        <taxon>Eukaryota</taxon>
        <taxon>Metazoa</taxon>
        <taxon>Spiralia</taxon>
        <taxon>Lophotrochozoa</taxon>
        <taxon>Platyhelminthes</taxon>
        <taxon>Rhabditophora</taxon>
        <taxon>Macrostomorpha</taxon>
        <taxon>Macrostomida</taxon>
        <taxon>Macrostomidae</taxon>
        <taxon>Macrostomum</taxon>
    </lineage>
</organism>
<evidence type="ECO:0000259" key="4">
    <source>
        <dbReference type="PROSITE" id="PS50127"/>
    </source>
</evidence>
<evidence type="ECO:0000256" key="2">
    <source>
        <dbReference type="ARBA" id="ARBA00022786"/>
    </source>
</evidence>
<feature type="compositionally biased region" description="Low complexity" evidence="3">
    <location>
        <begin position="1"/>
        <end position="23"/>
    </location>
</feature>
<feature type="region of interest" description="Disordered" evidence="3">
    <location>
        <begin position="1"/>
        <end position="133"/>
    </location>
</feature>
<dbReference type="Gene3D" id="3.10.110.10">
    <property type="entry name" value="Ubiquitin Conjugating Enzyme"/>
    <property type="match status" value="1"/>
</dbReference>
<keyword evidence="5" id="KW-1185">Reference proteome</keyword>
<accession>A0A1I8JGU8</accession>
<dbReference type="PANTHER" id="PTHR46116">
    <property type="entry name" value="(E3-INDEPENDENT) E2 UBIQUITIN-CONJUGATING ENZYME"/>
    <property type="match status" value="1"/>
</dbReference>
<feature type="compositionally biased region" description="Low complexity" evidence="3">
    <location>
        <begin position="32"/>
        <end position="49"/>
    </location>
</feature>
<dbReference type="Proteomes" id="UP000095280">
    <property type="component" value="Unplaced"/>
</dbReference>
<evidence type="ECO:0000256" key="1">
    <source>
        <dbReference type="ARBA" id="ARBA00022679"/>
    </source>
</evidence>
<feature type="region of interest" description="Disordered" evidence="3">
    <location>
        <begin position="758"/>
        <end position="831"/>
    </location>
</feature>
<proteinExistence type="predicted"/>
<dbReference type="Pfam" id="PF00179">
    <property type="entry name" value="UQ_con"/>
    <property type="match status" value="1"/>
</dbReference>
<dbReference type="WBParaSite" id="maker-uti_cns_0047788-snap-gene-0.4-mRNA-1">
    <property type="protein sequence ID" value="maker-uti_cns_0047788-snap-gene-0.4-mRNA-1"/>
    <property type="gene ID" value="maker-uti_cns_0047788-snap-gene-0.4"/>
</dbReference>
<feature type="compositionally biased region" description="Low complexity" evidence="3">
    <location>
        <begin position="2076"/>
        <end position="2095"/>
    </location>
</feature>
<dbReference type="InterPro" id="IPR016135">
    <property type="entry name" value="UBQ-conjugating_enzyme/RWD"/>
</dbReference>
<keyword evidence="1" id="KW-0808">Transferase</keyword>
<dbReference type="Pfam" id="PF23043">
    <property type="entry name" value="SH3-B_UBE2O"/>
    <property type="match status" value="1"/>
</dbReference>
<keyword evidence="2" id="KW-0833">Ubl conjugation pathway</keyword>
<feature type="region of interest" description="Disordered" evidence="3">
    <location>
        <begin position="1451"/>
        <end position="1518"/>
    </location>
</feature>
<name>A0A1I8JGU8_9PLAT</name>
<feature type="region of interest" description="Disordered" evidence="3">
    <location>
        <begin position="2060"/>
        <end position="2095"/>
    </location>
</feature>
<dbReference type="CDD" id="cd23837">
    <property type="entry name" value="UBCc_UBE2O"/>
    <property type="match status" value="1"/>
</dbReference>
<dbReference type="InterPro" id="IPR057733">
    <property type="entry name" value="UBE2O-like_SH3-B"/>
</dbReference>
<sequence>RARSTPAATSTAPTKFKPVATKLPPLPPTPPSGSATTAAEATTVVGGLDNVDKVNDDEDDDGGGGGDMAGAGGSMQLGLAADANGRGKTPRSLVRRLTPAAQPSGSTRSTTIGSPSTRASWSGWRGQNRGTEVNTRCTVEQNRHKRGENFCSEPARSSPTLLHTGMLTGLDGVLLIKLRSDWLTLNPPLWTILRAPFRLSSADKVWHQLSLYNRPPGSTQSADRIGADIRYSFATASIRDPSLRWPLSGRRATNRLRKLPWPGKSFTGFKRFLPPAAPMSHSFRVLSALDDTNRRLSADQATWVAKNLPVRPSHNRTDLSKLALANKRPSGLNRTSLTSCRWPVRRATGRLSVSGVHSVSVKSSLPDTRRSGWSHSPGPFAQLSSWRANLRCRLARLVSTKPHSVVRTERQSVHPVRVLLQGAAQGAVVSAPNSDCPIPAARVQQVGAAPAHLCNGMEDADANNLHSESRCSGRQAKLVTHCVCRASGRPICLPVSGHHRQIWPRLQALARRRPSGDQAMHSTQCLCPRHSCKGVSVDKSQNLTAASPDPLAKFRLSGENAADRTASEWPGKLEVQRVTGRTRNSACDDEERSGWPVSATTKDNVAAVWAMVEDNVQTKQQLAQWTPVGGILPSKLQQKHNMAKQMLFFVAKTGYLAIVPLMQQRKVTESAICSRFNVRQPLLLQRWHDAYADWLDVEFPIADDNELQANTRLLAIPLTPPPSTSAASAATSFVVSTNNHNSNEALIECDDSLPSDTALSSCLPQQQQQASPPPPLSVSLSLPLSLLPPPPPPPQQPPHQVTVSTPTPTQSPTPSVDCSAPASADQPSNWPSPFVIPVDRFDPSLSAAVFNAGGGGALSRDELTRLLDILFQQIRQYTFYPKTSQYAEVAEALLSLYPQLDEGLPPEDALSLWKNRLSQKFRNCRKRGVGFTDEEKARFYARRPPTAASSVASSSGNIKRIKLAKSSFTAAAATAAISIEPSPSSEEVDDYDGRCVVNYPTNCTAGGAQGAKIGGSEDNNAAFGSEFRNSELLNGIGAFGLSPLEISRLSPGNALEMNGGVAEAVSDANASNSTNNGCRLYLDDLVVRLDRDRRYADIGIVEVEDYEDAPSEEPRLNPSVDWLCSGATGELDPTQVAATPADFSNHSGAEPVVSIVDRAFSTGDAVRWANDEAGQAGTVEATRRQCHLYVPGYSRLIAGVSADRILCGNYDGWYGSVQSISRELVELKFVDGSVIRAPAHVLEYGDTRVIGDFSANQSHPFCSDRLYRGAFVELHPGVLHTLRSEIQWIRFGSNPAALRRAVSRRRLVAEVISVKPSSFEVDWHFCFPCLTVRPLGDLPKELEASRLLACNPAIGSDRPAVVDRLTLGCFAYLNLRQDDRVFQVEPHTSLGCVLYELMLGGEQRAASEQLVACEILPAVAEASGDETDTAEAAAAVAAACCLDGAADFSADSSDGAAGSAPPAVARAPTRFPVSRRRRGGGGGGGGFGRNGGRGDRRVSDGRGGGGGRSEGGGGGAEGDAVLQELQKRALRSGQLLAVQVVSCSTRVDVRWQDGRLQTDISSCDLVPFDDFMESQFFPGDFVLSSQQQLQLEADISDGSNQASSSMPDRYGLVLENDVRQKLARVQWFREGPAAATATGGASEPLGQPELVSTIDLKEYPIYEYRPRTIVMLKSQQLVGDQPEAAAASPPGPIQLGDVVRVVLETGKIRVAWLDGQESDLWPSELFSLEGLLSGGPEQRSASESSSFFNNFEADSDDNESWETESEETAEPDEADRVGIVVQVTSGGDVVAMATEGDDEMGGVATAANSNCWLPHHASCSDEWACARQVGVQLREPLRLIADCLREAVNANACRTVTSTVVHSIHQALDTILLTAHGLRTQLHDLRSRPSCLCRNATASQRQALLQFSSHLRHLTADTGCLEAFTDPEAMPDKLAPLRHALTLRRPDEQLLVDQQQRVVPTFVPRVSNPLSDSLRRLWQSATSLMRAGPDLPPAELDTDAQLDVPDYNAMQEMMQLLYGQVRLRMGSQLTEATRNNLEFFRGTICRVMQVEIAEVAVPESTAGTGTADQEQTDRQASNPASASKPAARPTASPAAEGGAGTFLLVECAPPTHLHYAESAFSSSGLPPKAFISAWRRELALLGDHLPRGVTVKAYEDRMDLMAVLIEGPAGTPYSGALFLFDLHLPTAYPAQPPRLLYRSMCSGRLNPNLYECGKVCVSLLGTWDGQGTERWAPGESNLLQVLVSVQGLILVEEPLFNEPGYEKGTQAAAVKSREYNELAVVRTAQSMASLVSSPPDTFAAEVGRYAETRLRSYADQLADWLADRGRPGFPLLPLSAGAKLSLTAVVRRLTELADKVQGKR</sequence>
<dbReference type="SUPFAM" id="SSF54495">
    <property type="entry name" value="UBC-like"/>
    <property type="match status" value="1"/>
</dbReference>
<feature type="compositionally biased region" description="Gly residues" evidence="3">
    <location>
        <begin position="63"/>
        <end position="75"/>
    </location>
</feature>
<reference evidence="6" key="1">
    <citation type="submission" date="2016-11" db="UniProtKB">
        <authorList>
            <consortium name="WormBaseParasite"/>
        </authorList>
    </citation>
    <scope>IDENTIFICATION</scope>
</reference>
<dbReference type="PANTHER" id="PTHR46116:SF15">
    <property type="entry name" value="(E3-INDEPENDENT) E2 UBIQUITIN-CONJUGATING ENZYME"/>
    <property type="match status" value="1"/>
</dbReference>
<evidence type="ECO:0000313" key="6">
    <source>
        <dbReference type="WBParaSite" id="maker-uti_cns_0047788-snap-gene-0.4-mRNA-1"/>
    </source>
</evidence>
<feature type="compositionally biased region" description="Low complexity" evidence="3">
    <location>
        <begin position="798"/>
        <end position="816"/>
    </location>
</feature>
<feature type="compositionally biased region" description="Polar residues" evidence="3">
    <location>
        <begin position="101"/>
        <end position="120"/>
    </location>
</feature>
<evidence type="ECO:0000256" key="3">
    <source>
        <dbReference type="SAM" id="MobiDB-lite"/>
    </source>
</evidence>
<evidence type="ECO:0000313" key="5">
    <source>
        <dbReference type="Proteomes" id="UP000095280"/>
    </source>
</evidence>
<feature type="compositionally biased region" description="Low complexity" evidence="3">
    <location>
        <begin position="1733"/>
        <end position="1752"/>
    </location>
</feature>
<dbReference type="GO" id="GO:0061631">
    <property type="term" value="F:ubiquitin conjugating enzyme activity"/>
    <property type="evidence" value="ECO:0007669"/>
    <property type="project" value="TreeGrafter"/>
</dbReference>
<dbReference type="Pfam" id="PF23044">
    <property type="entry name" value="SH3-C_UBE2O"/>
    <property type="match status" value="1"/>
</dbReference>
<feature type="compositionally biased region" description="Low complexity" evidence="3">
    <location>
        <begin position="759"/>
        <end position="770"/>
    </location>
</feature>
<dbReference type="InterPro" id="IPR000608">
    <property type="entry name" value="UBC"/>
</dbReference>
<dbReference type="PROSITE" id="PS50127">
    <property type="entry name" value="UBC_2"/>
    <property type="match status" value="1"/>
</dbReference>
<feature type="compositionally biased region" description="Gly residues" evidence="3">
    <location>
        <begin position="1480"/>
        <end position="1491"/>
    </location>
</feature>
<feature type="compositionally biased region" description="Acidic residues" evidence="3">
    <location>
        <begin position="1753"/>
        <end position="1773"/>
    </location>
</feature>